<name>A0ABP1D7D0_9APHY</name>
<feature type="compositionally biased region" description="Polar residues" evidence="1">
    <location>
        <begin position="380"/>
        <end position="390"/>
    </location>
</feature>
<feature type="region of interest" description="Disordered" evidence="1">
    <location>
        <begin position="367"/>
        <end position="390"/>
    </location>
</feature>
<dbReference type="Proteomes" id="UP001497453">
    <property type="component" value="Chromosome 3"/>
</dbReference>
<feature type="region of interest" description="Disordered" evidence="1">
    <location>
        <begin position="115"/>
        <end position="155"/>
    </location>
</feature>
<feature type="region of interest" description="Disordered" evidence="1">
    <location>
        <begin position="289"/>
        <end position="315"/>
    </location>
</feature>
<feature type="compositionally biased region" description="Polar residues" evidence="1">
    <location>
        <begin position="123"/>
        <end position="143"/>
    </location>
</feature>
<evidence type="ECO:0000313" key="2">
    <source>
        <dbReference type="EMBL" id="CAL1703770.1"/>
    </source>
</evidence>
<accession>A0ABP1D7D0</accession>
<evidence type="ECO:0000313" key="3">
    <source>
        <dbReference type="Proteomes" id="UP001497453"/>
    </source>
</evidence>
<proteinExistence type="predicted"/>
<keyword evidence="3" id="KW-1185">Reference proteome</keyword>
<protein>
    <submittedName>
        <fullName evidence="2">Uncharacterized protein</fullName>
    </submittedName>
</protein>
<sequence length="399" mass="43256">MPFVRSLARPGGSKRARSVLNLNSGEGTAGLEALQRIRSCGRTATTMRRLRFLQTYIMEKTGSEVRSKQLTAYLRFVKNSRKKCTHLCICASVHSCASVRILTSCTAFARLQSRNPAKHPQRRQPNSNTTSFSKGPVTSSSNVKPPASMSRRRLASNRPALRCLVDLPPIPTFSTPTALPPPSLSSNAFLPTTVTSGSIPVTPVTQIMHTPDNPPPQTQDATCKPTGKLKLNIDTIKSIHPGRSTVRDPMAVSPYLPFTPLDTPTLHASLEGDVYPFDLTQRLSGLKMGMTPSPPYSRLGKPPSPSSARKTPRRLPFTLPRRLSYRLSAPLSPSPLSMLACRGLRASDAITLASPLDIQKHSFHPKKSVGVAESPKGQAKSCSPAPNDNSPLGYFTFVA</sequence>
<gene>
    <name evidence="2" type="ORF">GFSPODELE1_LOCUS4718</name>
</gene>
<reference evidence="3" key="1">
    <citation type="submission" date="2024-04" db="EMBL/GenBank/DDBJ databases">
        <authorList>
            <person name="Shaw F."/>
            <person name="Minotto A."/>
        </authorList>
    </citation>
    <scope>NUCLEOTIDE SEQUENCE [LARGE SCALE GENOMIC DNA]</scope>
</reference>
<dbReference type="EMBL" id="OZ037946">
    <property type="protein sequence ID" value="CAL1703770.1"/>
    <property type="molecule type" value="Genomic_DNA"/>
</dbReference>
<evidence type="ECO:0000256" key="1">
    <source>
        <dbReference type="SAM" id="MobiDB-lite"/>
    </source>
</evidence>
<organism evidence="2 3">
    <name type="scientific">Somion occarium</name>
    <dbReference type="NCBI Taxonomy" id="3059160"/>
    <lineage>
        <taxon>Eukaryota</taxon>
        <taxon>Fungi</taxon>
        <taxon>Dikarya</taxon>
        <taxon>Basidiomycota</taxon>
        <taxon>Agaricomycotina</taxon>
        <taxon>Agaricomycetes</taxon>
        <taxon>Polyporales</taxon>
        <taxon>Cerrenaceae</taxon>
        <taxon>Somion</taxon>
    </lineage>
</organism>